<evidence type="ECO:0000313" key="3">
    <source>
        <dbReference type="Proteomes" id="UP000260812"/>
    </source>
</evidence>
<accession>A0A3E3I7L8</accession>
<sequence>MDALHAKKLPLHVDAMVGTGAVRIAVKGFSEIPFSKRELDTACGLLTEAFEQGARAVSAGIMYVPECFNTREEWYALCREAARHDRLFTFHIRGEGDGLLSSVKEVIDFARETGVRINISHFKSVGRANWKRDIYETVSLIERSGMDITADVYPYDGGATILGSLLPPVLSAAYGERLCSALGTPEGVKALEEALDKTWEGWDNMLRAIGSKRILISSLEREENRWMIGRSLEEIVKEGNFSSEAQAIAWLMHEEDGKAGIIAFSMCPEDVEYVLSLPFTSVIWDALYGGGSHPHPRLYGAFPKVIEEYVCRRKLLTLQEAVHKMSGKPAQRFGLEKRGLLREGYKADLLLFRPEEVRTGASYLDPCVEAEGMQLVLVDGKQVLN</sequence>
<gene>
    <name evidence="2" type="ORF">DXC51_07560</name>
</gene>
<organism evidence="2 3">
    <name type="scientific">Eisenbergiella massiliensis</name>
    <dbReference type="NCBI Taxonomy" id="1720294"/>
    <lineage>
        <taxon>Bacteria</taxon>
        <taxon>Bacillati</taxon>
        <taxon>Bacillota</taxon>
        <taxon>Clostridia</taxon>
        <taxon>Lachnospirales</taxon>
        <taxon>Lachnospiraceae</taxon>
        <taxon>Eisenbergiella</taxon>
    </lineage>
</organism>
<dbReference type="EMBL" id="QVLV01000004">
    <property type="protein sequence ID" value="RGE62451.1"/>
    <property type="molecule type" value="Genomic_DNA"/>
</dbReference>
<dbReference type="SUPFAM" id="SSF51556">
    <property type="entry name" value="Metallo-dependent hydrolases"/>
    <property type="match status" value="1"/>
</dbReference>
<dbReference type="Pfam" id="PF07969">
    <property type="entry name" value="Amidohydro_3"/>
    <property type="match status" value="1"/>
</dbReference>
<dbReference type="AlphaFoldDB" id="A0A3E3I7L8"/>
<reference evidence="2" key="1">
    <citation type="submission" date="2018-08" db="EMBL/GenBank/DDBJ databases">
        <title>A genome reference for cultivated species of the human gut microbiota.</title>
        <authorList>
            <person name="Zou Y."/>
            <person name="Xue W."/>
            <person name="Luo G."/>
        </authorList>
    </citation>
    <scope>NUCLEOTIDE SEQUENCE [LARGE SCALE GENOMIC DNA]</scope>
    <source>
        <strain evidence="2">TF05-5AC</strain>
    </source>
</reference>
<dbReference type="InterPro" id="IPR032466">
    <property type="entry name" value="Metal_Hydrolase"/>
</dbReference>
<evidence type="ECO:0000313" key="2">
    <source>
        <dbReference type="EMBL" id="RGE62451.1"/>
    </source>
</evidence>
<evidence type="ECO:0000259" key="1">
    <source>
        <dbReference type="Pfam" id="PF07969"/>
    </source>
</evidence>
<dbReference type="Proteomes" id="UP000260812">
    <property type="component" value="Unassembled WGS sequence"/>
</dbReference>
<feature type="domain" description="Amidohydrolase 3" evidence="1">
    <location>
        <begin position="292"/>
        <end position="383"/>
    </location>
</feature>
<comment type="caution">
    <text evidence="2">The sequence shown here is derived from an EMBL/GenBank/DDBJ whole genome shotgun (WGS) entry which is preliminary data.</text>
</comment>
<keyword evidence="3" id="KW-1185">Reference proteome</keyword>
<name>A0A3E3I7L8_9FIRM</name>
<dbReference type="SUPFAM" id="SSF51338">
    <property type="entry name" value="Composite domain of metallo-dependent hydrolases"/>
    <property type="match status" value="1"/>
</dbReference>
<dbReference type="InterPro" id="IPR011059">
    <property type="entry name" value="Metal-dep_hydrolase_composite"/>
</dbReference>
<protein>
    <submittedName>
        <fullName evidence="2">D-aminoacylase</fullName>
    </submittedName>
</protein>
<dbReference type="Gene3D" id="3.20.20.140">
    <property type="entry name" value="Metal-dependent hydrolases"/>
    <property type="match status" value="2"/>
</dbReference>
<dbReference type="GeneID" id="97986738"/>
<dbReference type="RefSeq" id="WP_117544217.1">
    <property type="nucleotide sequence ID" value="NZ_QVLV01000004.1"/>
</dbReference>
<proteinExistence type="predicted"/>
<dbReference type="InterPro" id="IPR013108">
    <property type="entry name" value="Amidohydro_3"/>
</dbReference>
<dbReference type="GO" id="GO:0016810">
    <property type="term" value="F:hydrolase activity, acting on carbon-nitrogen (but not peptide) bonds"/>
    <property type="evidence" value="ECO:0007669"/>
    <property type="project" value="InterPro"/>
</dbReference>